<gene>
    <name evidence="1" type="ORF">Amon02_001125900</name>
</gene>
<accession>A0ACB5U535</accession>
<evidence type="ECO:0000313" key="2">
    <source>
        <dbReference type="Proteomes" id="UP001165064"/>
    </source>
</evidence>
<proteinExistence type="predicted"/>
<reference evidence="1" key="1">
    <citation type="submission" date="2023-04" db="EMBL/GenBank/DDBJ databases">
        <title>Ambrosiozyma monospora NBRC 10751.</title>
        <authorList>
            <person name="Ichikawa N."/>
            <person name="Sato H."/>
            <person name="Tonouchi N."/>
        </authorList>
    </citation>
    <scope>NUCLEOTIDE SEQUENCE</scope>
    <source>
        <strain evidence="1">NBRC 10751</strain>
    </source>
</reference>
<dbReference type="Proteomes" id="UP001165064">
    <property type="component" value="Unassembled WGS sequence"/>
</dbReference>
<keyword evidence="2" id="KW-1185">Reference proteome</keyword>
<organism evidence="1 2">
    <name type="scientific">Ambrosiozyma monospora</name>
    <name type="common">Yeast</name>
    <name type="synonym">Endomycopsis monosporus</name>
    <dbReference type="NCBI Taxonomy" id="43982"/>
    <lineage>
        <taxon>Eukaryota</taxon>
        <taxon>Fungi</taxon>
        <taxon>Dikarya</taxon>
        <taxon>Ascomycota</taxon>
        <taxon>Saccharomycotina</taxon>
        <taxon>Pichiomycetes</taxon>
        <taxon>Pichiales</taxon>
        <taxon>Pichiaceae</taxon>
        <taxon>Ambrosiozyma</taxon>
    </lineage>
</organism>
<name>A0ACB5U535_AMBMO</name>
<evidence type="ECO:0000313" key="1">
    <source>
        <dbReference type="EMBL" id="GMF01433.1"/>
    </source>
</evidence>
<dbReference type="EMBL" id="BSXS01011876">
    <property type="protein sequence ID" value="GMF01433.1"/>
    <property type="molecule type" value="Genomic_DNA"/>
</dbReference>
<protein>
    <submittedName>
        <fullName evidence="1">Unnamed protein product</fullName>
    </submittedName>
</protein>
<comment type="caution">
    <text evidence="1">The sequence shown here is derived from an EMBL/GenBank/DDBJ whole genome shotgun (WGS) entry which is preliminary data.</text>
</comment>
<sequence length="185" mass="21601">MSENTHLLVYAFLWLSTPPSILKIFPFTAYSFLNLSNFFTREYIPQHPFSKAARPLLYYIEDPLLILSAHFDVAIIAQLLYEAKQSRSIFVLGFYVFIWELRVEHSDASRIARNKIFSILDSILINDHLPGRITNCWIYIKRKAELLRFLFKNAVEKDGVVILKTEIKGMKDIPKLDPSEYPQTE</sequence>